<comment type="caution">
    <text evidence="3">The sequence shown here is derived from an EMBL/GenBank/DDBJ whole genome shotgun (WGS) entry which is preliminary data.</text>
</comment>
<evidence type="ECO:0000313" key="4">
    <source>
        <dbReference type="Proteomes" id="UP000295367"/>
    </source>
</evidence>
<dbReference type="EMBL" id="SMCO01000047">
    <property type="protein sequence ID" value="TCV78081.1"/>
    <property type="molecule type" value="Genomic_DNA"/>
</dbReference>
<dbReference type="Proteomes" id="UP000295367">
    <property type="component" value="Unassembled WGS sequence"/>
</dbReference>
<accession>A0A4R3XTF0</accession>
<keyword evidence="4" id="KW-1185">Reference proteome</keyword>
<gene>
    <name evidence="3" type="ORF">EDC63_1474</name>
</gene>
<feature type="signal peptide" evidence="2">
    <location>
        <begin position="1"/>
        <end position="26"/>
    </location>
</feature>
<keyword evidence="1" id="KW-0812">Transmembrane</keyword>
<organism evidence="3 4">
    <name type="scientific">Sulfurirhabdus autotrophica</name>
    <dbReference type="NCBI Taxonomy" id="1706046"/>
    <lineage>
        <taxon>Bacteria</taxon>
        <taxon>Pseudomonadati</taxon>
        <taxon>Pseudomonadota</taxon>
        <taxon>Betaproteobacteria</taxon>
        <taxon>Nitrosomonadales</taxon>
        <taxon>Sulfuricellaceae</taxon>
        <taxon>Sulfurirhabdus</taxon>
    </lineage>
</organism>
<reference evidence="3 4" key="1">
    <citation type="submission" date="2019-03" db="EMBL/GenBank/DDBJ databases">
        <title>Genomic Encyclopedia of Type Strains, Phase IV (KMG-IV): sequencing the most valuable type-strain genomes for metagenomic binning, comparative biology and taxonomic classification.</title>
        <authorList>
            <person name="Goeker M."/>
        </authorList>
    </citation>
    <scope>NUCLEOTIDE SEQUENCE [LARGE SCALE GENOMIC DNA]</scope>
    <source>
        <strain evidence="3 4">DSM 100309</strain>
    </source>
</reference>
<evidence type="ECO:0000313" key="3">
    <source>
        <dbReference type="EMBL" id="TCV78081.1"/>
    </source>
</evidence>
<sequence length="258" mass="26949">MRFNLRMLILLVSLLTGILSNSFSQASVVNITSDTSSISASADACDMYNNSTCSYSSTVNNVSGSNPFIASLDYAPSSGGFNAYAHADINSTISLSTNLLTGSGNTHAHVYMPSNGGYSSAYASSAVILNFSLTSQSNFSLLLNGNTYDPMMGTYNYGSNIFNLSSVSTVGACNGWAMAFSQINSNINKSGLIPACDFKLTVSASAGPTWPTNSGGASYSYSLQFTPVAAPVPLPAAFWLFVSGLLGLMSVGRKYKSA</sequence>
<name>A0A4R3XTF0_9PROT</name>
<feature type="transmembrane region" description="Helical" evidence="1">
    <location>
        <begin position="232"/>
        <end position="252"/>
    </location>
</feature>
<evidence type="ECO:0000256" key="2">
    <source>
        <dbReference type="SAM" id="SignalP"/>
    </source>
</evidence>
<protein>
    <submittedName>
        <fullName evidence="3">Putative secreted protein</fullName>
    </submittedName>
</protein>
<keyword evidence="2" id="KW-0732">Signal</keyword>
<proteinExistence type="predicted"/>
<dbReference type="RefSeq" id="WP_189836521.1">
    <property type="nucleotide sequence ID" value="NZ_BHVT01000048.1"/>
</dbReference>
<feature type="chain" id="PRO_5021022905" evidence="2">
    <location>
        <begin position="27"/>
        <end position="258"/>
    </location>
</feature>
<evidence type="ECO:0000256" key="1">
    <source>
        <dbReference type="SAM" id="Phobius"/>
    </source>
</evidence>
<keyword evidence="1" id="KW-1133">Transmembrane helix</keyword>
<keyword evidence="1" id="KW-0472">Membrane</keyword>
<dbReference type="AlphaFoldDB" id="A0A4R3XTF0"/>